<evidence type="ECO:0000313" key="2">
    <source>
        <dbReference type="Proteomes" id="UP001162175"/>
    </source>
</evidence>
<accession>A0AA43QW94</accession>
<proteinExistence type="predicted"/>
<evidence type="ECO:0000313" key="1">
    <source>
        <dbReference type="EMBL" id="MDI3349340.1"/>
    </source>
</evidence>
<dbReference type="EMBL" id="JAPFAR010000001">
    <property type="protein sequence ID" value="MDI3349340.1"/>
    <property type="molecule type" value="Genomic_DNA"/>
</dbReference>
<evidence type="ECO:0008006" key="3">
    <source>
        <dbReference type="Google" id="ProtNLM"/>
    </source>
</evidence>
<dbReference type="NCBIfam" id="NF045963">
    <property type="entry name" value="MAG3240_fam"/>
    <property type="match status" value="1"/>
</dbReference>
<reference evidence="1" key="1">
    <citation type="submission" date="2022-11" db="EMBL/GenBank/DDBJ databases">
        <title>Draft genome of Mycoplasma arginini isolated from fly.</title>
        <authorList>
            <person name="Severgnini M."/>
            <person name="Gioia G."/>
            <person name="Cremonesi P."/>
            <person name="Moroni P."/>
            <person name="Addis M.F."/>
            <person name="Castiglioni B."/>
        </authorList>
    </citation>
    <scope>NUCLEOTIDE SEQUENCE</scope>
    <source>
        <strain evidence="1">QMP CG1-1632</strain>
    </source>
</reference>
<organism evidence="1 2">
    <name type="scientific">Mycoplasmopsis arginini</name>
    <name type="common">Mycoplasma arginini</name>
    <dbReference type="NCBI Taxonomy" id="2094"/>
    <lineage>
        <taxon>Bacteria</taxon>
        <taxon>Bacillati</taxon>
        <taxon>Mycoplasmatota</taxon>
        <taxon>Mycoplasmoidales</taxon>
        <taxon>Metamycoplasmataceae</taxon>
        <taxon>Mycoplasmopsis</taxon>
    </lineage>
</organism>
<dbReference type="GeneID" id="80703524"/>
<dbReference type="KEGG" id="marg:MARG145_0502"/>
<sequence length="602" mass="70334">MKKNKLLFLGTVGSFALPIISISCQNEKDLKIDDSKINTKYLSKLNLQQLATLHNFEPIFLNPENNKEQRYLGKITDISADNELVFESSLKYKTDLRLQPSWKQVETKYDNYKIEKIKHSNNNVLNDLFKEYDFENIKSAGGYSNQWFYFLAQNNKTTDYYRVLDPYFFDFQTIIFRLVHDIKTNNGLMNVNSLLNKNGLAYITRNIFNNNFIQASSWLNNESKKFRESFLNFLVLYLNKFDLKIKDIIVDWSKSKTQDNDFSNQSFISFKIKDIISFDNKSIVNDEIKEKTFYINGFRNYATEDKFGVGENGLGEKLPLFNDYVQNPYLKIKKDKNLDIGFDINSFIKGYNSIDYWNSRGLVYLFSKFKNRLELEVPHFYKEVDEKYQVIDVQFTNYYQTSQIIKLIIRVHNKNGKTKDYVLLSSNFDDHGHFLKALAIQLKPVESLGSVDYAIYRKDSPLNFAKISLNDFSNTNLFSSLIQKAINKTKTYIKGNEISEEYKAALLDIFSAHLNNYLLAYALETQESNLNSGIKKIELNSYVPNGNSAELNFGFYKFISPNDFNFINDEEKPYFELKINIDNLFSNKESSFQILSKGVKNE</sequence>
<comment type="caution">
    <text evidence="1">The sequence shown here is derived from an EMBL/GenBank/DDBJ whole genome shotgun (WGS) entry which is preliminary data.</text>
</comment>
<dbReference type="RefSeq" id="WP_060823412.1">
    <property type="nucleotide sequence ID" value="NZ_AP014657.1"/>
</dbReference>
<dbReference type="AlphaFoldDB" id="A0AA43QW94"/>
<dbReference type="PROSITE" id="PS51257">
    <property type="entry name" value="PROKAR_LIPOPROTEIN"/>
    <property type="match status" value="1"/>
</dbReference>
<dbReference type="Proteomes" id="UP001162175">
    <property type="component" value="Unassembled WGS sequence"/>
</dbReference>
<name>A0AA43QW94_MYCAR</name>
<gene>
    <name evidence="1" type="ORF">DCBHLPFO_00113</name>
</gene>
<protein>
    <recommendedName>
        <fullName evidence="3">Lipoprotein</fullName>
    </recommendedName>
</protein>